<accession>A0A517NRC3</accession>
<dbReference type="Proteomes" id="UP000319817">
    <property type="component" value="Chromosome"/>
</dbReference>
<evidence type="ECO:0000313" key="3">
    <source>
        <dbReference type="Proteomes" id="UP000319817"/>
    </source>
</evidence>
<dbReference type="RefSeq" id="WP_145417242.1">
    <property type="nucleotide sequence ID" value="NZ_CP036526.1"/>
</dbReference>
<proteinExistence type="predicted"/>
<evidence type="ECO:0008006" key="4">
    <source>
        <dbReference type="Google" id="ProtNLM"/>
    </source>
</evidence>
<dbReference type="Gene3D" id="1.20.120.1490">
    <property type="match status" value="1"/>
</dbReference>
<keyword evidence="3" id="KW-1185">Reference proteome</keyword>
<evidence type="ECO:0000256" key="1">
    <source>
        <dbReference type="SAM" id="Coils"/>
    </source>
</evidence>
<dbReference type="AlphaFoldDB" id="A0A517NRC3"/>
<reference evidence="2 3" key="1">
    <citation type="submission" date="2019-02" db="EMBL/GenBank/DDBJ databases">
        <title>Deep-cultivation of Planctomycetes and their phenomic and genomic characterization uncovers novel biology.</title>
        <authorList>
            <person name="Wiegand S."/>
            <person name="Jogler M."/>
            <person name="Boedeker C."/>
            <person name="Pinto D."/>
            <person name="Vollmers J."/>
            <person name="Rivas-Marin E."/>
            <person name="Kohn T."/>
            <person name="Peeters S.H."/>
            <person name="Heuer A."/>
            <person name="Rast P."/>
            <person name="Oberbeckmann S."/>
            <person name="Bunk B."/>
            <person name="Jeske O."/>
            <person name="Meyerdierks A."/>
            <person name="Storesund J.E."/>
            <person name="Kallscheuer N."/>
            <person name="Luecker S."/>
            <person name="Lage O.M."/>
            <person name="Pohl T."/>
            <person name="Merkel B.J."/>
            <person name="Hornburger P."/>
            <person name="Mueller R.-W."/>
            <person name="Bruemmer F."/>
            <person name="Labrenz M."/>
            <person name="Spormann A.M."/>
            <person name="Op den Camp H."/>
            <person name="Overmann J."/>
            <person name="Amann R."/>
            <person name="Jetten M.S.M."/>
            <person name="Mascher T."/>
            <person name="Medema M.H."/>
            <person name="Devos D.P."/>
            <person name="Kaster A.-K."/>
            <person name="Ovreas L."/>
            <person name="Rohde M."/>
            <person name="Galperin M.Y."/>
            <person name="Jogler C."/>
        </authorList>
    </citation>
    <scope>NUCLEOTIDE SEQUENCE [LARGE SCALE GENOMIC DNA]</scope>
    <source>
        <strain evidence="2 3">K23_9</strain>
    </source>
</reference>
<dbReference type="GO" id="GO:0042597">
    <property type="term" value="C:periplasmic space"/>
    <property type="evidence" value="ECO:0007669"/>
    <property type="project" value="InterPro"/>
</dbReference>
<name>A0A517NRC3_9BACT</name>
<organism evidence="2 3">
    <name type="scientific">Stieleria marina</name>
    <dbReference type="NCBI Taxonomy" id="1930275"/>
    <lineage>
        <taxon>Bacteria</taxon>
        <taxon>Pseudomonadati</taxon>
        <taxon>Planctomycetota</taxon>
        <taxon>Planctomycetia</taxon>
        <taxon>Pirellulales</taxon>
        <taxon>Pirellulaceae</taxon>
        <taxon>Stieleria</taxon>
    </lineage>
</organism>
<keyword evidence="1" id="KW-0175">Coiled coil</keyword>
<gene>
    <name evidence="2" type="ORF">K239x_16170</name>
</gene>
<dbReference type="EMBL" id="CP036526">
    <property type="protein sequence ID" value="QDT09669.1"/>
    <property type="molecule type" value="Genomic_DNA"/>
</dbReference>
<sequence length="178" mass="19577">MFIRVILITSIAFIATGAGTPSVIAQNAAVKTEKKTKPADRPKSMAAIKEAVKDLTDVQKEKLEALQKKAVAQEKALLESASITWKMSKQRLEAYEKLKAKGLKGKKLSAQASKEVGYTKQQATAQSKVGRVWNDYRYAIVNVLTAEQQKQLPKWLASGHAARVKAEKEKAKAALKKK</sequence>
<protein>
    <recommendedName>
        <fullName evidence="4">LTXXQ motif protein</fullName>
    </recommendedName>
</protein>
<feature type="coiled-coil region" evidence="1">
    <location>
        <begin position="48"/>
        <end position="75"/>
    </location>
</feature>
<dbReference type="OrthoDB" id="276756at2"/>
<evidence type="ECO:0000313" key="2">
    <source>
        <dbReference type="EMBL" id="QDT09669.1"/>
    </source>
</evidence>